<feature type="domain" description="VOC" evidence="2">
    <location>
        <begin position="16"/>
        <end position="124"/>
    </location>
</feature>
<dbReference type="Pfam" id="PF00903">
    <property type="entry name" value="Glyoxalase"/>
    <property type="match status" value="1"/>
</dbReference>
<evidence type="ECO:0000256" key="1">
    <source>
        <dbReference type="ARBA" id="ARBA00022723"/>
    </source>
</evidence>
<dbReference type="Proteomes" id="UP000005808">
    <property type="component" value="Unassembled WGS sequence"/>
</dbReference>
<reference evidence="3 4" key="1">
    <citation type="journal article" date="2012" name="J. Bacteriol.">
        <title>De Novo Genome Project of Cupriavidus basilensis OR16.</title>
        <authorList>
            <person name="Cserhati M."/>
            <person name="Kriszt B."/>
            <person name="Szoboszlay S."/>
            <person name="Toth A."/>
            <person name="Szabo I."/>
            <person name="Tancsics A."/>
            <person name="Nagy I."/>
            <person name="Horvath B."/>
            <person name="Nagy I."/>
            <person name="Kukolya J."/>
        </authorList>
    </citation>
    <scope>NUCLEOTIDE SEQUENCE [LARGE SCALE GENOMIC DNA]</scope>
    <source>
        <strain evidence="3 4">OR16</strain>
    </source>
</reference>
<dbReference type="InterPro" id="IPR029068">
    <property type="entry name" value="Glyas_Bleomycin-R_OHBP_Dase"/>
</dbReference>
<dbReference type="RefSeq" id="WP_006158881.1">
    <property type="nucleotide sequence ID" value="NZ_AHJE01000040.1"/>
</dbReference>
<keyword evidence="3" id="KW-0223">Dioxygenase</keyword>
<name>H1S637_9BURK</name>
<evidence type="ECO:0000313" key="3">
    <source>
        <dbReference type="EMBL" id="EHP42080.1"/>
    </source>
</evidence>
<dbReference type="InterPro" id="IPR051785">
    <property type="entry name" value="MMCE/EMCE_epimerase"/>
</dbReference>
<protein>
    <submittedName>
        <fullName evidence="3">Catechol 2,3-dioxygenase</fullName>
    </submittedName>
</protein>
<dbReference type="PANTHER" id="PTHR43048">
    <property type="entry name" value="METHYLMALONYL-COA EPIMERASE"/>
    <property type="match status" value="1"/>
</dbReference>
<dbReference type="PROSITE" id="PS51819">
    <property type="entry name" value="VOC"/>
    <property type="match status" value="2"/>
</dbReference>
<dbReference type="GO" id="GO:0046872">
    <property type="term" value="F:metal ion binding"/>
    <property type="evidence" value="ECO:0007669"/>
    <property type="project" value="UniProtKB-KW"/>
</dbReference>
<accession>H1S637</accession>
<keyword evidence="3" id="KW-0560">Oxidoreductase</keyword>
<dbReference type="InterPro" id="IPR004360">
    <property type="entry name" value="Glyas_Fos-R_dOase_dom"/>
</dbReference>
<keyword evidence="1" id="KW-0479">Metal-binding</keyword>
<dbReference type="PANTHER" id="PTHR43048:SF3">
    <property type="entry name" value="METHYLMALONYL-COA EPIMERASE, MITOCHONDRIAL"/>
    <property type="match status" value="1"/>
</dbReference>
<dbReference type="GO" id="GO:0046491">
    <property type="term" value="P:L-methylmalonyl-CoA metabolic process"/>
    <property type="evidence" value="ECO:0007669"/>
    <property type="project" value="TreeGrafter"/>
</dbReference>
<proteinExistence type="predicted"/>
<evidence type="ECO:0000313" key="4">
    <source>
        <dbReference type="Proteomes" id="UP000005808"/>
    </source>
</evidence>
<dbReference type="Gene3D" id="3.10.180.10">
    <property type="entry name" value="2,3-Dihydroxybiphenyl 1,2-Dioxygenase, domain 1"/>
    <property type="match status" value="2"/>
</dbReference>
<organism evidence="3 4">
    <name type="scientific">Cupriavidus basilensis OR16</name>
    <dbReference type="NCBI Taxonomy" id="1127483"/>
    <lineage>
        <taxon>Bacteria</taxon>
        <taxon>Pseudomonadati</taxon>
        <taxon>Pseudomonadota</taxon>
        <taxon>Betaproteobacteria</taxon>
        <taxon>Burkholderiales</taxon>
        <taxon>Burkholderiaceae</taxon>
        <taxon>Cupriavidus</taxon>
    </lineage>
</organism>
<dbReference type="GO" id="GO:0004493">
    <property type="term" value="F:methylmalonyl-CoA epimerase activity"/>
    <property type="evidence" value="ECO:0007669"/>
    <property type="project" value="TreeGrafter"/>
</dbReference>
<dbReference type="AlphaFoldDB" id="H1S637"/>
<dbReference type="EMBL" id="AHJE01000040">
    <property type="protein sequence ID" value="EHP42080.1"/>
    <property type="molecule type" value="Genomic_DNA"/>
</dbReference>
<gene>
    <name evidence="3" type="ORF">OR16_16697</name>
</gene>
<sequence>MHEEMSNMGELAGIHSIDHFGLVVPDLRVATEFFWAFGLDVVEIPGSNLELRAGGTQRCWARIFPGWSRTLAYIAFRCFPEDFERICAQIVRAGGTPATPFPEAPPDGYWFRDIVGNLVQLRQGPIDVPVKLNRGVVSTALQRDAVARNVLIRSEIREVQPLRLSHVMLFVPRMEAVMAFYVQGLGMRITDSADGLVGYMHAMHGSDHHIVAFAASSATGWHHSSWEVPDMDDVGSGATQMRAAGFRDGWGVGRHILGSNYFYYARDPWGSFCEYAAHIDYIPAGVDWKERTHGRDEILYIWGPDSPSDFTVNSEV</sequence>
<comment type="caution">
    <text evidence="3">The sequence shown here is derived from an EMBL/GenBank/DDBJ whole genome shotgun (WGS) entry which is preliminary data.</text>
</comment>
<dbReference type="InterPro" id="IPR037523">
    <property type="entry name" value="VOC_core"/>
</dbReference>
<evidence type="ECO:0000259" key="2">
    <source>
        <dbReference type="PROSITE" id="PS51819"/>
    </source>
</evidence>
<dbReference type="SUPFAM" id="SSF54593">
    <property type="entry name" value="Glyoxalase/Bleomycin resistance protein/Dihydroxybiphenyl dioxygenase"/>
    <property type="match status" value="1"/>
</dbReference>
<feature type="domain" description="VOC" evidence="2">
    <location>
        <begin position="163"/>
        <end position="278"/>
    </location>
</feature>
<dbReference type="GO" id="GO:0051213">
    <property type="term" value="F:dioxygenase activity"/>
    <property type="evidence" value="ECO:0007669"/>
    <property type="project" value="UniProtKB-KW"/>
</dbReference>